<accession>A0AAV1A1T0</accession>
<dbReference type="AlphaFoldDB" id="A0AAV1A1T0"/>
<evidence type="ECO:0000313" key="1">
    <source>
        <dbReference type="EMBL" id="CAI8604514.1"/>
    </source>
</evidence>
<protein>
    <submittedName>
        <fullName evidence="1">Uncharacterized protein</fullName>
    </submittedName>
</protein>
<reference evidence="1 2" key="1">
    <citation type="submission" date="2023-01" db="EMBL/GenBank/DDBJ databases">
        <authorList>
            <person name="Kreplak J."/>
        </authorList>
    </citation>
    <scope>NUCLEOTIDE SEQUENCE [LARGE SCALE GENOMIC DNA]</scope>
</reference>
<keyword evidence="2" id="KW-1185">Reference proteome</keyword>
<dbReference type="Proteomes" id="UP001157006">
    <property type="component" value="Chromosome 3"/>
</dbReference>
<proteinExistence type="predicted"/>
<evidence type="ECO:0000313" key="2">
    <source>
        <dbReference type="Proteomes" id="UP001157006"/>
    </source>
</evidence>
<dbReference type="EMBL" id="OX451738">
    <property type="protein sequence ID" value="CAI8604514.1"/>
    <property type="molecule type" value="Genomic_DNA"/>
</dbReference>
<organism evidence="1 2">
    <name type="scientific">Vicia faba</name>
    <name type="common">Broad bean</name>
    <name type="synonym">Faba vulgaris</name>
    <dbReference type="NCBI Taxonomy" id="3906"/>
    <lineage>
        <taxon>Eukaryota</taxon>
        <taxon>Viridiplantae</taxon>
        <taxon>Streptophyta</taxon>
        <taxon>Embryophyta</taxon>
        <taxon>Tracheophyta</taxon>
        <taxon>Spermatophyta</taxon>
        <taxon>Magnoliopsida</taxon>
        <taxon>eudicotyledons</taxon>
        <taxon>Gunneridae</taxon>
        <taxon>Pentapetalae</taxon>
        <taxon>rosids</taxon>
        <taxon>fabids</taxon>
        <taxon>Fabales</taxon>
        <taxon>Fabaceae</taxon>
        <taxon>Papilionoideae</taxon>
        <taxon>50 kb inversion clade</taxon>
        <taxon>NPAAA clade</taxon>
        <taxon>Hologalegina</taxon>
        <taxon>IRL clade</taxon>
        <taxon>Fabeae</taxon>
        <taxon>Vicia</taxon>
    </lineage>
</organism>
<gene>
    <name evidence="1" type="ORF">VFH_III136600</name>
</gene>
<dbReference type="PANTHER" id="PTHR34222:SF99">
    <property type="entry name" value="PROTEIN, PUTATIVE-RELATED"/>
    <property type="match status" value="1"/>
</dbReference>
<sequence length="110" mass="12306">MGLNESFNQIRGQILLVDHLPYINVVLYMVIQYEKQRDVITTLNPTETPIACVVQTHITNLKKDRPNFAHCGVIGHLKEKCIKLHGYPSGYKKPQSCKAKNVNSNGTAGT</sequence>
<name>A0AAV1A1T0_VICFA</name>
<dbReference type="PANTHER" id="PTHR34222">
    <property type="entry name" value="GAG_PRE-INTEGRS DOMAIN-CONTAINING PROTEIN"/>
    <property type="match status" value="1"/>
</dbReference>